<dbReference type="InterPro" id="IPR013762">
    <property type="entry name" value="Integrase-like_cat_sf"/>
</dbReference>
<dbReference type="GO" id="GO:0003677">
    <property type="term" value="F:DNA binding"/>
    <property type="evidence" value="ECO:0007669"/>
    <property type="project" value="UniProtKB-UniRule"/>
</dbReference>
<dbReference type="Proteomes" id="UP001060330">
    <property type="component" value="Chromosome"/>
</dbReference>
<organism evidence="8 9">
    <name type="scientific">Bacteroides fragilis</name>
    <dbReference type="NCBI Taxonomy" id="817"/>
    <lineage>
        <taxon>Bacteria</taxon>
        <taxon>Pseudomonadati</taxon>
        <taxon>Bacteroidota</taxon>
        <taxon>Bacteroidia</taxon>
        <taxon>Bacteroidales</taxon>
        <taxon>Bacteroidaceae</taxon>
        <taxon>Bacteroides</taxon>
    </lineage>
</organism>
<gene>
    <name evidence="8" type="ORF">NXX45_01635</name>
</gene>
<evidence type="ECO:0000256" key="2">
    <source>
        <dbReference type="ARBA" id="ARBA00022908"/>
    </source>
</evidence>
<dbReference type="PANTHER" id="PTHR30629:SF2">
    <property type="entry name" value="PROPHAGE INTEGRASE INTS-RELATED"/>
    <property type="match status" value="1"/>
</dbReference>
<dbReference type="InterPro" id="IPR002104">
    <property type="entry name" value="Integrase_catalytic"/>
</dbReference>
<evidence type="ECO:0000259" key="6">
    <source>
        <dbReference type="PROSITE" id="PS51898"/>
    </source>
</evidence>
<evidence type="ECO:0000313" key="9">
    <source>
        <dbReference type="Proteomes" id="UP001060330"/>
    </source>
</evidence>
<comment type="similarity">
    <text evidence="1">Belongs to the 'phage' integrase family.</text>
</comment>
<dbReference type="PROSITE" id="PS51900">
    <property type="entry name" value="CB"/>
    <property type="match status" value="1"/>
</dbReference>
<evidence type="ECO:0000256" key="1">
    <source>
        <dbReference type="ARBA" id="ARBA00008857"/>
    </source>
</evidence>
<dbReference type="Gene3D" id="1.10.443.10">
    <property type="entry name" value="Intergrase catalytic core"/>
    <property type="match status" value="1"/>
</dbReference>
<evidence type="ECO:0000256" key="4">
    <source>
        <dbReference type="ARBA" id="ARBA00023172"/>
    </source>
</evidence>
<feature type="domain" description="Tyr recombinase" evidence="6">
    <location>
        <begin position="203"/>
        <end position="382"/>
    </location>
</feature>
<dbReference type="GO" id="GO:0006310">
    <property type="term" value="P:DNA recombination"/>
    <property type="evidence" value="ECO:0007669"/>
    <property type="project" value="UniProtKB-KW"/>
</dbReference>
<feature type="domain" description="Core-binding (CB)" evidence="7">
    <location>
        <begin position="93"/>
        <end position="182"/>
    </location>
</feature>
<name>A0AAQ2S5P4_BACFG</name>
<dbReference type="InterPro" id="IPR044068">
    <property type="entry name" value="CB"/>
</dbReference>
<dbReference type="InterPro" id="IPR050808">
    <property type="entry name" value="Phage_Integrase"/>
</dbReference>
<dbReference type="CDD" id="cd00397">
    <property type="entry name" value="DNA_BRE_C"/>
    <property type="match status" value="1"/>
</dbReference>
<evidence type="ECO:0000313" key="8">
    <source>
        <dbReference type="EMBL" id="UVR56796.1"/>
    </source>
</evidence>
<dbReference type="PROSITE" id="PS51898">
    <property type="entry name" value="TYR_RECOMBINASE"/>
    <property type="match status" value="1"/>
</dbReference>
<accession>A0AAQ2S5P4</accession>
<dbReference type="Gene3D" id="1.10.150.130">
    <property type="match status" value="1"/>
</dbReference>
<keyword evidence="4" id="KW-0233">DNA recombination</keyword>
<dbReference type="Pfam" id="PF00589">
    <property type="entry name" value="Phage_integrase"/>
    <property type="match status" value="1"/>
</dbReference>
<evidence type="ECO:0000259" key="7">
    <source>
        <dbReference type="PROSITE" id="PS51900"/>
    </source>
</evidence>
<dbReference type="GO" id="GO:0015074">
    <property type="term" value="P:DNA integration"/>
    <property type="evidence" value="ECO:0007669"/>
    <property type="project" value="UniProtKB-KW"/>
</dbReference>
<dbReference type="InterPro" id="IPR011010">
    <property type="entry name" value="DNA_brk_join_enz"/>
</dbReference>
<evidence type="ECO:0000256" key="5">
    <source>
        <dbReference type="PROSITE-ProRule" id="PRU01248"/>
    </source>
</evidence>
<protein>
    <submittedName>
        <fullName evidence="8">Site-specific integrase</fullName>
    </submittedName>
</protein>
<keyword evidence="2" id="KW-0229">DNA integration</keyword>
<sequence>MCPKTRKGASLHEVINYTLPKLHTGKNWYVDFLCYDPVEGKMRRKKYMLDSIKSQSARKKQAAEIITNCTNRLRSGWNPWAEASNSRQYAEFYKVCELYRKYLNKLTSTSALKAKTNIDYQSRLNMLMDYNSSLAIPIIYIYQFNQAYISDFLDYILLDRDASPRTRNNYRVWASAFCSWLIEKQYLENNPVEKIKSLAEEIKFRSALSKEDLLRMKDYLEEINKFYLLACRMEYYTFIRPDELTNIRLQDINIKEQRVFIASSISKNRRDGMVGLNDELIKLMIELGTFDNPSHYFLFGRDFKPAEKKADARIFREYFAKIRALLSFPKNYQFYSLKDSGIRDLANAEGIVIARDQARHSDISTTNQYLKGNNLAVHEETKHFNGSI</sequence>
<reference evidence="8" key="1">
    <citation type="submission" date="2022-08" db="EMBL/GenBank/DDBJ databases">
        <title>Genome Sequencing of Bacteroides fragilis Group Isolates with Nanopore Technology.</title>
        <authorList>
            <person name="Tisza M.J."/>
            <person name="Smith D."/>
            <person name="Dekker J.P."/>
        </authorList>
    </citation>
    <scope>NUCLEOTIDE SEQUENCE</scope>
    <source>
        <strain evidence="8">BFG-70</strain>
    </source>
</reference>
<dbReference type="PANTHER" id="PTHR30629">
    <property type="entry name" value="PROPHAGE INTEGRASE"/>
    <property type="match status" value="1"/>
</dbReference>
<dbReference type="AlphaFoldDB" id="A0AAQ2S5P4"/>
<keyword evidence="3 5" id="KW-0238">DNA-binding</keyword>
<proteinExistence type="inferred from homology"/>
<evidence type="ECO:0000256" key="3">
    <source>
        <dbReference type="ARBA" id="ARBA00023125"/>
    </source>
</evidence>
<dbReference type="SUPFAM" id="SSF56349">
    <property type="entry name" value="DNA breaking-rejoining enzymes"/>
    <property type="match status" value="1"/>
</dbReference>
<dbReference type="EMBL" id="CP103216">
    <property type="protein sequence ID" value="UVR56796.1"/>
    <property type="molecule type" value="Genomic_DNA"/>
</dbReference>
<dbReference type="InterPro" id="IPR010998">
    <property type="entry name" value="Integrase_recombinase_N"/>
</dbReference>